<dbReference type="InterPro" id="IPR001829">
    <property type="entry name" value="Pili_assmbl_chaperone_bac"/>
</dbReference>
<proteinExistence type="inferred from homology"/>
<evidence type="ECO:0000259" key="6">
    <source>
        <dbReference type="Pfam" id="PF00345"/>
    </source>
</evidence>
<evidence type="ECO:0000256" key="1">
    <source>
        <dbReference type="ARBA" id="ARBA00004418"/>
    </source>
</evidence>
<feature type="domain" description="Pili assembly chaperone C-terminal" evidence="7">
    <location>
        <begin position="194"/>
        <end position="253"/>
    </location>
</feature>
<dbReference type="InterPro" id="IPR016148">
    <property type="entry name" value="Pili_assmbl_chaperone_C"/>
</dbReference>
<accession>A0ABT6XL15</accession>
<feature type="domain" description="Pili assembly chaperone N-terminal" evidence="6">
    <location>
        <begin position="46"/>
        <end position="167"/>
    </location>
</feature>
<organism evidence="8 9">
    <name type="scientific">Lysobacter stagni</name>
    <dbReference type="NCBI Taxonomy" id="3045172"/>
    <lineage>
        <taxon>Bacteria</taxon>
        <taxon>Pseudomonadati</taxon>
        <taxon>Pseudomonadota</taxon>
        <taxon>Gammaproteobacteria</taxon>
        <taxon>Lysobacterales</taxon>
        <taxon>Lysobacteraceae</taxon>
        <taxon>Lysobacter</taxon>
    </lineage>
</organism>
<feature type="non-terminal residue" evidence="8">
    <location>
        <position position="1"/>
    </location>
</feature>
<dbReference type="InterPro" id="IPR013783">
    <property type="entry name" value="Ig-like_fold"/>
</dbReference>
<dbReference type="RefSeq" id="WP_283214316.1">
    <property type="nucleotide sequence ID" value="NZ_JASGBI010000002.1"/>
</dbReference>
<evidence type="ECO:0000256" key="3">
    <source>
        <dbReference type="ARBA" id="ARBA00022729"/>
    </source>
</evidence>
<comment type="caution">
    <text evidence="8">The sequence shown here is derived from an EMBL/GenBank/DDBJ whole genome shotgun (WGS) entry which is preliminary data.</text>
</comment>
<keyword evidence="5" id="KW-0143">Chaperone</keyword>
<keyword evidence="9" id="KW-1185">Reference proteome</keyword>
<dbReference type="PANTHER" id="PTHR30251">
    <property type="entry name" value="PILUS ASSEMBLY CHAPERONE"/>
    <property type="match status" value="1"/>
</dbReference>
<dbReference type="PRINTS" id="PR00969">
    <property type="entry name" value="CHAPERONPILI"/>
</dbReference>
<dbReference type="EMBL" id="JASGBI010000002">
    <property type="protein sequence ID" value="MDI9240842.1"/>
    <property type="molecule type" value="Genomic_DNA"/>
</dbReference>
<reference evidence="8 9" key="1">
    <citation type="submission" date="2023-05" db="EMBL/GenBank/DDBJ databases">
        <title>Lysobacter sp. strain LF1 Genome sequencing and assembly.</title>
        <authorList>
            <person name="Jung Y."/>
        </authorList>
    </citation>
    <scope>NUCLEOTIDE SEQUENCE [LARGE SCALE GENOMIC DNA]</scope>
    <source>
        <strain evidence="8 9">LF1</strain>
    </source>
</reference>
<name>A0ABT6XL15_9GAMM</name>
<dbReference type="SUPFAM" id="SSF49584">
    <property type="entry name" value="Periplasmic chaperone C-domain"/>
    <property type="match status" value="1"/>
</dbReference>
<evidence type="ECO:0000259" key="7">
    <source>
        <dbReference type="Pfam" id="PF02753"/>
    </source>
</evidence>
<dbReference type="InterPro" id="IPR036316">
    <property type="entry name" value="Pili_assmbl_chap_C_dom_sf"/>
</dbReference>
<evidence type="ECO:0000256" key="4">
    <source>
        <dbReference type="ARBA" id="ARBA00022764"/>
    </source>
</evidence>
<evidence type="ECO:0000313" key="9">
    <source>
        <dbReference type="Proteomes" id="UP001321580"/>
    </source>
</evidence>
<dbReference type="InterPro" id="IPR050643">
    <property type="entry name" value="Periplasmic_pilus_chap"/>
</dbReference>
<evidence type="ECO:0000256" key="5">
    <source>
        <dbReference type="ARBA" id="ARBA00023186"/>
    </source>
</evidence>
<dbReference type="InterPro" id="IPR008962">
    <property type="entry name" value="PapD-like_sf"/>
</dbReference>
<comment type="subcellular location">
    <subcellularLocation>
        <location evidence="1">Periplasm</location>
    </subcellularLocation>
</comment>
<dbReference type="InterPro" id="IPR016147">
    <property type="entry name" value="Pili_assmbl_chaperone_N"/>
</dbReference>
<evidence type="ECO:0000256" key="2">
    <source>
        <dbReference type="ARBA" id="ARBA00007399"/>
    </source>
</evidence>
<dbReference type="SUPFAM" id="SSF49354">
    <property type="entry name" value="PapD-like"/>
    <property type="match status" value="1"/>
</dbReference>
<keyword evidence="3" id="KW-0732">Signal</keyword>
<dbReference type="Pfam" id="PF02753">
    <property type="entry name" value="PapD_C"/>
    <property type="match status" value="1"/>
</dbReference>
<dbReference type="Pfam" id="PF00345">
    <property type="entry name" value="PapD_N"/>
    <property type="match status" value="1"/>
</dbReference>
<dbReference type="Gene3D" id="2.60.40.10">
    <property type="entry name" value="Immunoglobulins"/>
    <property type="match status" value="2"/>
</dbReference>
<comment type="similarity">
    <text evidence="2">Belongs to the periplasmic pilus chaperone family.</text>
</comment>
<protein>
    <submittedName>
        <fullName evidence="8">Fimbria/pilus periplasmic chaperone</fullName>
    </submittedName>
</protein>
<dbReference type="Proteomes" id="UP001321580">
    <property type="component" value="Unassembled WGS sequence"/>
</dbReference>
<evidence type="ECO:0000313" key="8">
    <source>
        <dbReference type="EMBL" id="MDI9240842.1"/>
    </source>
</evidence>
<dbReference type="PANTHER" id="PTHR30251:SF2">
    <property type="entry name" value="FIMBRIAL CHAPERONE YADV-RELATED"/>
    <property type="match status" value="1"/>
</dbReference>
<keyword evidence="4" id="KW-0574">Periplasm</keyword>
<gene>
    <name evidence="8" type="ORF">QLQ15_18220</name>
</gene>
<sequence>WCRRGRHHRSFRGPALQRDSPMKLFYQTTLALMMTAVGCFSAAHAGMQLVGTRVIYPANEREVTVHMNNVGDTPRMVQAWIDDGDAKATAETAKAPFILTPPLSRVDPGKGQALRILFTGGNVPQDRESIFWLNVLEISPKPGEDTKNYLQFAVRTRVKILYRPVGLLGDPASSIKQVTWRLVRDKGELSMECSNSTAYNVNLAEVRLKDAAPDTSIGKGGTCPAKGREVFPLKGGSDNGKVVYRAIDDYGAYIDGEAAYSR</sequence>